<dbReference type="EMBL" id="JAWWNJ010000045">
    <property type="protein sequence ID" value="KAK7018944.1"/>
    <property type="molecule type" value="Genomic_DNA"/>
</dbReference>
<sequence length="199" mass="22239">MATHSRLRYRSTVALSMPALWSCLDLTLALDCMGESGTVLLTELQIQRSQNMPLTLTIRDEEGPERRLASSPSARAFRITPLKVADLHMKPPLFQQMTAACGFSSLTTLLITIDLSLDDRFGEVSDFDDAFWNLFAAAPRAQMCTGVVLECFWTHHCSLYSPMAAAYSLVDCVCFKYRSPDGARKITEYHPVYAHSFGE</sequence>
<evidence type="ECO:0000313" key="3">
    <source>
        <dbReference type="Proteomes" id="UP001362999"/>
    </source>
</evidence>
<dbReference type="Proteomes" id="UP001362999">
    <property type="component" value="Unassembled WGS sequence"/>
</dbReference>
<keyword evidence="3" id="KW-1185">Reference proteome</keyword>
<accession>A0AAW0B276</accession>
<feature type="signal peptide" evidence="1">
    <location>
        <begin position="1"/>
        <end position="29"/>
    </location>
</feature>
<protein>
    <submittedName>
        <fullName evidence="2">Uncharacterized protein</fullName>
    </submittedName>
</protein>
<feature type="chain" id="PRO_5044024336" evidence="1">
    <location>
        <begin position="30"/>
        <end position="199"/>
    </location>
</feature>
<gene>
    <name evidence="2" type="ORF">R3P38DRAFT_1281206</name>
</gene>
<keyword evidence="1" id="KW-0732">Signal</keyword>
<evidence type="ECO:0000256" key="1">
    <source>
        <dbReference type="SAM" id="SignalP"/>
    </source>
</evidence>
<comment type="caution">
    <text evidence="2">The sequence shown here is derived from an EMBL/GenBank/DDBJ whole genome shotgun (WGS) entry which is preliminary data.</text>
</comment>
<name>A0AAW0B276_9AGAR</name>
<evidence type="ECO:0000313" key="2">
    <source>
        <dbReference type="EMBL" id="KAK7018944.1"/>
    </source>
</evidence>
<dbReference type="AlphaFoldDB" id="A0AAW0B276"/>
<organism evidence="2 3">
    <name type="scientific">Favolaschia claudopus</name>
    <dbReference type="NCBI Taxonomy" id="2862362"/>
    <lineage>
        <taxon>Eukaryota</taxon>
        <taxon>Fungi</taxon>
        <taxon>Dikarya</taxon>
        <taxon>Basidiomycota</taxon>
        <taxon>Agaricomycotina</taxon>
        <taxon>Agaricomycetes</taxon>
        <taxon>Agaricomycetidae</taxon>
        <taxon>Agaricales</taxon>
        <taxon>Marasmiineae</taxon>
        <taxon>Mycenaceae</taxon>
        <taxon>Favolaschia</taxon>
    </lineage>
</organism>
<reference evidence="2 3" key="1">
    <citation type="journal article" date="2024" name="J Genomics">
        <title>Draft genome sequencing and assembly of Favolaschia claudopus CIRM-BRFM 2984 isolated from oak limbs.</title>
        <authorList>
            <person name="Navarro D."/>
            <person name="Drula E."/>
            <person name="Chaduli D."/>
            <person name="Cazenave R."/>
            <person name="Ahrendt S."/>
            <person name="Wang J."/>
            <person name="Lipzen A."/>
            <person name="Daum C."/>
            <person name="Barry K."/>
            <person name="Grigoriev I.V."/>
            <person name="Favel A."/>
            <person name="Rosso M.N."/>
            <person name="Martin F."/>
        </authorList>
    </citation>
    <scope>NUCLEOTIDE SEQUENCE [LARGE SCALE GENOMIC DNA]</scope>
    <source>
        <strain evidence="2 3">CIRM-BRFM 2984</strain>
    </source>
</reference>
<proteinExistence type="predicted"/>